<feature type="binding site" evidence="16">
    <location>
        <position position="94"/>
    </location>
    <ligand>
        <name>substrate</name>
    </ligand>
</feature>
<comment type="similarity">
    <text evidence="14 16">Belongs to the type III pantothenate kinase family.</text>
</comment>
<evidence type="ECO:0000256" key="12">
    <source>
        <dbReference type="ARBA" id="ARBA00022958"/>
    </source>
</evidence>
<feature type="active site" description="Proton acceptor" evidence="16">
    <location>
        <position position="103"/>
    </location>
</feature>
<comment type="pathway">
    <text evidence="4 16">Cofactor biosynthesis; coenzyme A biosynthesis; CoA from (R)-pantothenate: step 1/5.</text>
</comment>
<dbReference type="PANTHER" id="PTHR34265">
    <property type="entry name" value="TYPE III PANTOTHENATE KINASE"/>
    <property type="match status" value="1"/>
</dbReference>
<feature type="binding site" evidence="16">
    <location>
        <position position="122"/>
    </location>
    <ligand>
        <name>K(+)</name>
        <dbReference type="ChEBI" id="CHEBI:29103"/>
    </ligand>
</feature>
<sequence>MKLFIDIGNTAMKWRYTLNGGVVQGGCRHGRDWAPVVELLLAGAPAQRLVSVWVASVAGREADAEVTRLLLAATGVQARFYYSRAEHHGVTNCYPEPVRLGVDRWVAMIEGFRRFGPCIIVDCGSALTIDAVDAHGHFMGGYIVPGLGMLRGALLRDTADVHIEPGASSLGLGKSTGQCVHNGLLRMSVAFVTEVVVELRQVLDDTCKVLVTGGDGPELLEAFAFDFEHMPDLVLDGLEFVAGEEQ</sequence>
<evidence type="ECO:0000256" key="8">
    <source>
        <dbReference type="ARBA" id="ARBA00022679"/>
    </source>
</evidence>
<keyword evidence="8 16" id="KW-0808">Transferase</keyword>
<dbReference type="HAMAP" id="MF_01274">
    <property type="entry name" value="Pantothen_kinase_3"/>
    <property type="match status" value="1"/>
</dbReference>
<accession>A0A418XTB4</accession>
<evidence type="ECO:0000256" key="10">
    <source>
        <dbReference type="ARBA" id="ARBA00022777"/>
    </source>
</evidence>
<comment type="cofactor">
    <cofactor evidence="16">
        <name>NH4(+)</name>
        <dbReference type="ChEBI" id="CHEBI:28938"/>
    </cofactor>
    <cofactor evidence="16">
        <name>K(+)</name>
        <dbReference type="ChEBI" id="CHEBI:29103"/>
    </cofactor>
    <text evidence="16">A monovalent cation. Ammonium or potassium.</text>
</comment>
<evidence type="ECO:0000256" key="11">
    <source>
        <dbReference type="ARBA" id="ARBA00022840"/>
    </source>
</evidence>
<evidence type="ECO:0000256" key="2">
    <source>
        <dbReference type="ARBA" id="ARBA00001958"/>
    </source>
</evidence>
<evidence type="ECO:0000256" key="7">
    <source>
        <dbReference type="ARBA" id="ARBA00022490"/>
    </source>
</evidence>
<evidence type="ECO:0000256" key="14">
    <source>
        <dbReference type="ARBA" id="ARBA00038036"/>
    </source>
</evidence>
<proteinExistence type="inferred from homology"/>
<dbReference type="GO" id="GO:0005737">
    <property type="term" value="C:cytoplasm"/>
    <property type="evidence" value="ECO:0007669"/>
    <property type="project" value="UniProtKB-SubCell"/>
</dbReference>
<dbReference type="AlphaFoldDB" id="A0A418XTB4"/>
<dbReference type="InterPro" id="IPR043129">
    <property type="entry name" value="ATPase_NBD"/>
</dbReference>
<keyword evidence="9 16" id="KW-0547">Nucleotide-binding</keyword>
<keyword evidence="18" id="KW-1185">Reference proteome</keyword>
<keyword evidence="11 16" id="KW-0067">ATP-binding</keyword>
<reference evidence="17 18" key="1">
    <citation type="submission" date="2018-09" db="EMBL/GenBank/DDBJ databases">
        <title>Alcanivorax profundi sp. nov., isolated from 1000 m-depth seawater of the Mariana Trench.</title>
        <authorList>
            <person name="Liu J."/>
        </authorList>
    </citation>
    <scope>NUCLEOTIDE SEQUENCE [LARGE SCALE GENOMIC DNA]</scope>
    <source>
        <strain evidence="17 18">MTEO17</strain>
    </source>
</reference>
<comment type="cofactor">
    <cofactor evidence="2">
        <name>K(+)</name>
        <dbReference type="ChEBI" id="CHEBI:29103"/>
    </cofactor>
</comment>
<dbReference type="Gene3D" id="3.30.420.40">
    <property type="match status" value="2"/>
</dbReference>
<dbReference type="EMBL" id="QYYA01000010">
    <property type="protein sequence ID" value="RJG15747.1"/>
    <property type="molecule type" value="Genomic_DNA"/>
</dbReference>
<evidence type="ECO:0000256" key="13">
    <source>
        <dbReference type="ARBA" id="ARBA00022993"/>
    </source>
</evidence>
<evidence type="ECO:0000256" key="6">
    <source>
        <dbReference type="ARBA" id="ARBA00012102"/>
    </source>
</evidence>
<dbReference type="EC" id="2.7.1.33" evidence="6 16"/>
<dbReference type="GO" id="GO:0015937">
    <property type="term" value="P:coenzyme A biosynthetic process"/>
    <property type="evidence" value="ECO:0007669"/>
    <property type="project" value="UniProtKB-UniRule"/>
</dbReference>
<evidence type="ECO:0000256" key="3">
    <source>
        <dbReference type="ARBA" id="ARBA00004496"/>
    </source>
</evidence>
<feature type="binding site" evidence="16">
    <location>
        <position position="176"/>
    </location>
    <ligand>
        <name>substrate</name>
    </ligand>
</feature>
<evidence type="ECO:0000256" key="4">
    <source>
        <dbReference type="ARBA" id="ARBA00005225"/>
    </source>
</evidence>
<comment type="subcellular location">
    <subcellularLocation>
        <location evidence="3 16">Cytoplasm</location>
    </subcellularLocation>
</comment>
<dbReference type="Proteomes" id="UP000283734">
    <property type="component" value="Unassembled WGS sequence"/>
</dbReference>
<keyword evidence="13 16" id="KW-0173">Coenzyme A biosynthesis</keyword>
<protein>
    <recommendedName>
        <fullName evidence="15 16">Type III pantothenate kinase</fullName>
        <ecNumber evidence="6 16">2.7.1.33</ecNumber>
    </recommendedName>
    <alternativeName>
        <fullName evidence="16">PanK-III</fullName>
    </alternativeName>
    <alternativeName>
        <fullName evidence="16">Pantothenic acid kinase</fullName>
    </alternativeName>
</protein>
<feature type="binding site" evidence="16">
    <location>
        <begin position="6"/>
        <end position="13"/>
    </location>
    <ligand>
        <name>ATP</name>
        <dbReference type="ChEBI" id="CHEBI:30616"/>
    </ligand>
</feature>
<keyword evidence="10 16" id="KW-0418">Kinase</keyword>
<dbReference type="GO" id="GO:0005524">
    <property type="term" value="F:ATP binding"/>
    <property type="evidence" value="ECO:0007669"/>
    <property type="project" value="UniProtKB-UniRule"/>
</dbReference>
<dbReference type="OrthoDB" id="9781305at2"/>
<dbReference type="GO" id="GO:0004594">
    <property type="term" value="F:pantothenate kinase activity"/>
    <property type="evidence" value="ECO:0007669"/>
    <property type="project" value="UniProtKB-UniRule"/>
</dbReference>
<dbReference type="InterPro" id="IPR004619">
    <property type="entry name" value="Type_III_PanK"/>
</dbReference>
<comment type="function">
    <text evidence="16">Catalyzes the phosphorylation of pantothenate (Pan), the first step in CoA biosynthesis.</text>
</comment>
<dbReference type="RefSeq" id="WP_022986513.1">
    <property type="nucleotide sequence ID" value="NZ_CAXGPP010000125.1"/>
</dbReference>
<dbReference type="SUPFAM" id="SSF53067">
    <property type="entry name" value="Actin-like ATPase domain"/>
    <property type="match status" value="2"/>
</dbReference>
<keyword evidence="7 16" id="KW-0963">Cytoplasm</keyword>
<keyword evidence="16" id="KW-0479">Metal-binding</keyword>
<feature type="binding site" evidence="16">
    <location>
        <position position="125"/>
    </location>
    <ligand>
        <name>ATP</name>
        <dbReference type="ChEBI" id="CHEBI:30616"/>
    </ligand>
</feature>
<evidence type="ECO:0000256" key="9">
    <source>
        <dbReference type="ARBA" id="ARBA00022741"/>
    </source>
</evidence>
<dbReference type="CDD" id="cd24015">
    <property type="entry name" value="ASKHA_NBD_PanK-III"/>
    <property type="match status" value="1"/>
</dbReference>
<organism evidence="17 18">
    <name type="scientific">Alcanivorax profundi</name>
    <dbReference type="NCBI Taxonomy" id="2338368"/>
    <lineage>
        <taxon>Bacteria</taxon>
        <taxon>Pseudomonadati</taxon>
        <taxon>Pseudomonadota</taxon>
        <taxon>Gammaproteobacteria</taxon>
        <taxon>Oceanospirillales</taxon>
        <taxon>Alcanivoracaceae</taxon>
        <taxon>Alcanivorax</taxon>
    </lineage>
</organism>
<evidence type="ECO:0000256" key="15">
    <source>
        <dbReference type="ARBA" id="ARBA00040883"/>
    </source>
</evidence>
<dbReference type="PANTHER" id="PTHR34265:SF1">
    <property type="entry name" value="TYPE III PANTOTHENATE KINASE"/>
    <property type="match status" value="1"/>
</dbReference>
<dbReference type="NCBIfam" id="TIGR00671">
    <property type="entry name" value="baf"/>
    <property type="match status" value="1"/>
</dbReference>
<keyword evidence="12 16" id="KW-0630">Potassium</keyword>
<evidence type="ECO:0000256" key="16">
    <source>
        <dbReference type="HAMAP-Rule" id="MF_01274"/>
    </source>
</evidence>
<evidence type="ECO:0000256" key="1">
    <source>
        <dbReference type="ARBA" id="ARBA00001206"/>
    </source>
</evidence>
<evidence type="ECO:0000313" key="17">
    <source>
        <dbReference type="EMBL" id="RJG15747.1"/>
    </source>
</evidence>
<comment type="catalytic activity">
    <reaction evidence="1 16">
        <text>(R)-pantothenate + ATP = (R)-4'-phosphopantothenate + ADP + H(+)</text>
        <dbReference type="Rhea" id="RHEA:16373"/>
        <dbReference type="ChEBI" id="CHEBI:10986"/>
        <dbReference type="ChEBI" id="CHEBI:15378"/>
        <dbReference type="ChEBI" id="CHEBI:29032"/>
        <dbReference type="ChEBI" id="CHEBI:30616"/>
        <dbReference type="ChEBI" id="CHEBI:456216"/>
        <dbReference type="EC" id="2.7.1.33"/>
    </reaction>
</comment>
<dbReference type="Pfam" id="PF03309">
    <property type="entry name" value="Pan_kinase"/>
    <property type="match status" value="1"/>
</dbReference>
<evidence type="ECO:0000256" key="5">
    <source>
        <dbReference type="ARBA" id="ARBA00011738"/>
    </source>
</evidence>
<comment type="subunit">
    <text evidence="5 16">Homodimer.</text>
</comment>
<evidence type="ECO:0000313" key="18">
    <source>
        <dbReference type="Proteomes" id="UP000283734"/>
    </source>
</evidence>
<name>A0A418XTB4_9GAMM</name>
<comment type="caution">
    <text evidence="17">The sequence shown here is derived from an EMBL/GenBank/DDBJ whole genome shotgun (WGS) entry which is preliminary data.</text>
</comment>
<dbReference type="UniPathway" id="UPA00241">
    <property type="reaction ID" value="UER00352"/>
</dbReference>
<dbReference type="GO" id="GO:0046872">
    <property type="term" value="F:metal ion binding"/>
    <property type="evidence" value="ECO:0007669"/>
    <property type="project" value="UniProtKB-KW"/>
</dbReference>
<gene>
    <name evidence="16" type="primary">coaX</name>
    <name evidence="17" type="ORF">D4A39_16530</name>
</gene>
<feature type="binding site" evidence="16">
    <location>
        <begin position="101"/>
        <end position="104"/>
    </location>
    <ligand>
        <name>substrate</name>
    </ligand>
</feature>